<dbReference type="Proteomes" id="UP001595579">
    <property type="component" value="Unassembled WGS sequence"/>
</dbReference>
<evidence type="ECO:0000256" key="8">
    <source>
        <dbReference type="ARBA" id="ARBA00044772"/>
    </source>
</evidence>
<keyword evidence="14" id="KW-1185">Reference proteome</keyword>
<dbReference type="InterPro" id="IPR050197">
    <property type="entry name" value="Aldolase_class_II_sugar_metab"/>
</dbReference>
<dbReference type="InterPro" id="IPR036409">
    <property type="entry name" value="Aldolase_II/adducin_N_sf"/>
</dbReference>
<evidence type="ECO:0000256" key="2">
    <source>
        <dbReference type="ARBA" id="ARBA00010037"/>
    </source>
</evidence>
<gene>
    <name evidence="13" type="primary">otnC</name>
    <name evidence="13" type="ORF">ACFOEV_19815</name>
</gene>
<evidence type="ECO:0000256" key="4">
    <source>
        <dbReference type="ARBA" id="ARBA00022833"/>
    </source>
</evidence>
<evidence type="ECO:0000256" key="9">
    <source>
        <dbReference type="ARBA" id="ARBA00044803"/>
    </source>
</evidence>
<organism evidence="13 14">
    <name type="scientific">Litchfieldella rifensis</name>
    <dbReference type="NCBI Taxonomy" id="762643"/>
    <lineage>
        <taxon>Bacteria</taxon>
        <taxon>Pseudomonadati</taxon>
        <taxon>Pseudomonadota</taxon>
        <taxon>Gammaproteobacteria</taxon>
        <taxon>Oceanospirillales</taxon>
        <taxon>Halomonadaceae</taxon>
        <taxon>Litchfieldella</taxon>
    </lineage>
</organism>
<dbReference type="RefSeq" id="WP_386776622.1">
    <property type="nucleotide sequence ID" value="NZ_JBHRUG010000048.1"/>
</dbReference>
<evidence type="ECO:0000313" key="13">
    <source>
        <dbReference type="EMBL" id="MFC3285851.1"/>
    </source>
</evidence>
<comment type="similarity">
    <text evidence="2">Belongs to the aldolase class II family. AraD/FucA subfamily.</text>
</comment>
<dbReference type="NCBIfam" id="NF006000">
    <property type="entry name" value="PRK08130.1"/>
    <property type="match status" value="1"/>
</dbReference>
<name>A0ABV7LUB9_9GAMM</name>
<dbReference type="NCBIfam" id="NF043034">
    <property type="entry name" value="OxoTetrPhDc"/>
    <property type="match status" value="1"/>
</dbReference>
<evidence type="ECO:0000259" key="12">
    <source>
        <dbReference type="SMART" id="SM01007"/>
    </source>
</evidence>
<evidence type="ECO:0000256" key="11">
    <source>
        <dbReference type="ARBA" id="ARBA00048603"/>
    </source>
</evidence>
<dbReference type="Pfam" id="PF00596">
    <property type="entry name" value="Aldolase_II"/>
    <property type="match status" value="1"/>
</dbReference>
<dbReference type="SMART" id="SM01007">
    <property type="entry name" value="Aldolase_II"/>
    <property type="match status" value="1"/>
</dbReference>
<accession>A0ABV7LUB9</accession>
<comment type="catalytic activity">
    <reaction evidence="10">
        <text>3-dehydro-4-O-phospho-D-erythronate + H(+) = dihydroxyacetone phosphate + CO2</text>
        <dbReference type="Rhea" id="RHEA:52416"/>
        <dbReference type="ChEBI" id="CHEBI:15378"/>
        <dbReference type="ChEBI" id="CHEBI:16526"/>
        <dbReference type="ChEBI" id="CHEBI:57642"/>
        <dbReference type="ChEBI" id="CHEBI:136593"/>
        <dbReference type="EC" id="4.1.1.104"/>
    </reaction>
</comment>
<comment type="caution">
    <text evidence="13">The sequence shown here is derived from an EMBL/GenBank/DDBJ whole genome shotgun (WGS) entry which is preliminary data.</text>
</comment>
<evidence type="ECO:0000256" key="5">
    <source>
        <dbReference type="ARBA" id="ARBA00023239"/>
    </source>
</evidence>
<keyword evidence="4" id="KW-0862">Zinc</keyword>
<dbReference type="InterPro" id="IPR001303">
    <property type="entry name" value="Aldolase_II/adducin_N"/>
</dbReference>
<dbReference type="EMBL" id="JBHRUG010000048">
    <property type="protein sequence ID" value="MFC3285851.1"/>
    <property type="molecule type" value="Genomic_DNA"/>
</dbReference>
<feature type="domain" description="Class II aldolase/adducin N-terminal" evidence="12">
    <location>
        <begin position="11"/>
        <end position="190"/>
    </location>
</feature>
<comment type="cofactor">
    <cofactor evidence="1">
        <name>Zn(2+)</name>
        <dbReference type="ChEBI" id="CHEBI:29105"/>
    </cofactor>
</comment>
<protein>
    <recommendedName>
        <fullName evidence="9">3-oxo-tetronate 4-phosphate decarboxylase</fullName>
        <ecNumber evidence="8">4.1.1.104</ecNumber>
    </recommendedName>
</protein>
<evidence type="ECO:0000256" key="3">
    <source>
        <dbReference type="ARBA" id="ARBA00022723"/>
    </source>
</evidence>
<dbReference type="EC" id="4.1.1.104" evidence="8"/>
<proteinExistence type="inferred from homology"/>
<evidence type="ECO:0000313" key="14">
    <source>
        <dbReference type="Proteomes" id="UP001595579"/>
    </source>
</evidence>
<dbReference type="InterPro" id="IPR050013">
    <property type="entry name" value="OtnC"/>
</dbReference>
<evidence type="ECO:0000256" key="1">
    <source>
        <dbReference type="ARBA" id="ARBA00001947"/>
    </source>
</evidence>
<reference evidence="14" key="1">
    <citation type="journal article" date="2019" name="Int. J. Syst. Evol. Microbiol.">
        <title>The Global Catalogue of Microorganisms (GCM) 10K type strain sequencing project: providing services to taxonomists for standard genome sequencing and annotation.</title>
        <authorList>
            <consortium name="The Broad Institute Genomics Platform"/>
            <consortium name="The Broad Institute Genome Sequencing Center for Infectious Disease"/>
            <person name="Wu L."/>
            <person name="Ma J."/>
        </authorList>
    </citation>
    <scope>NUCLEOTIDE SEQUENCE [LARGE SCALE GENOMIC DNA]</scope>
    <source>
        <strain evidence="14">CECT 7698</strain>
    </source>
</reference>
<keyword evidence="3" id="KW-0479">Metal-binding</keyword>
<dbReference type="PANTHER" id="PTHR22789:SF0">
    <property type="entry name" value="3-OXO-TETRONATE 4-PHOSPHATE DECARBOXYLASE-RELATED"/>
    <property type="match status" value="1"/>
</dbReference>
<keyword evidence="6" id="KW-0119">Carbohydrate metabolism</keyword>
<dbReference type="PANTHER" id="PTHR22789">
    <property type="entry name" value="FUCULOSE PHOSPHATE ALDOLASE"/>
    <property type="match status" value="1"/>
</dbReference>
<dbReference type="GO" id="GO:0016829">
    <property type="term" value="F:lyase activity"/>
    <property type="evidence" value="ECO:0007669"/>
    <property type="project" value="UniProtKB-KW"/>
</dbReference>
<comment type="function">
    <text evidence="7">Catalyzes the decarboxylation of 3-oxo-tetronate 4-phosphate to dihydroxyacetone phosphate (DHAP) and CO(2).</text>
</comment>
<evidence type="ECO:0000256" key="7">
    <source>
        <dbReference type="ARBA" id="ARBA00044745"/>
    </source>
</evidence>
<dbReference type="Gene3D" id="3.40.225.10">
    <property type="entry name" value="Class II aldolase/adducin N-terminal domain"/>
    <property type="match status" value="1"/>
</dbReference>
<evidence type="ECO:0000256" key="6">
    <source>
        <dbReference type="ARBA" id="ARBA00023277"/>
    </source>
</evidence>
<dbReference type="SUPFAM" id="SSF53639">
    <property type="entry name" value="AraD/HMP-PK domain-like"/>
    <property type="match status" value="1"/>
</dbReference>
<comment type="catalytic activity">
    <reaction evidence="11">
        <text>3-dehydro-4-O-phospho-L-erythronate + H(+) = dihydroxyacetone phosphate + CO2</text>
        <dbReference type="Rhea" id="RHEA:52404"/>
        <dbReference type="ChEBI" id="CHEBI:15378"/>
        <dbReference type="ChEBI" id="CHEBI:16526"/>
        <dbReference type="ChEBI" id="CHEBI:57642"/>
        <dbReference type="ChEBI" id="CHEBI:136592"/>
        <dbReference type="EC" id="4.1.1.104"/>
    </reaction>
</comment>
<keyword evidence="5 13" id="KW-0456">Lyase</keyword>
<evidence type="ECO:0000256" key="10">
    <source>
        <dbReference type="ARBA" id="ARBA00047520"/>
    </source>
</evidence>
<sequence>MSVHDDNRLREQIAMFGQSLFDRGLTMGSSGNISVRLADGGWLMTPTNACLGRLDPARISRLDSERRLLDGDRPTKESFLHLAVYGERPQSGAIVHLHSTHSVAVSCLPEIDPGDCIPPLTAYYVMRVGKLPLVPYHMPGDPTLGDAVRGLAGKHSAVLLANHGPVVAGKSLEAAVYATEELEETARLFLLLRGQNPRCLSDAQVAELEARFLRD</sequence>